<feature type="domain" description="DRBM" evidence="4">
    <location>
        <begin position="245"/>
        <end position="333"/>
    </location>
</feature>
<evidence type="ECO:0000313" key="7">
    <source>
        <dbReference type="Proteomes" id="UP000053989"/>
    </source>
</evidence>
<dbReference type="Pfam" id="PF00035">
    <property type="entry name" value="dsrm"/>
    <property type="match status" value="1"/>
</dbReference>
<dbReference type="PROSITE" id="PS50142">
    <property type="entry name" value="RNASE_3_2"/>
    <property type="match status" value="1"/>
</dbReference>
<dbReference type="HOGENOM" id="CLU_056047_1_0_1"/>
<dbReference type="GO" id="GO:0006396">
    <property type="term" value="P:RNA processing"/>
    <property type="evidence" value="ECO:0007669"/>
    <property type="project" value="InterPro"/>
</dbReference>
<dbReference type="InterPro" id="IPR014720">
    <property type="entry name" value="dsRBD_dom"/>
</dbReference>
<protein>
    <recommendedName>
        <fullName evidence="8">DRBM domain-containing protein</fullName>
    </recommendedName>
</protein>
<dbReference type="SUPFAM" id="SSF69065">
    <property type="entry name" value="RNase III domain-like"/>
    <property type="match status" value="1"/>
</dbReference>
<dbReference type="SMART" id="SM00358">
    <property type="entry name" value="DSRM"/>
    <property type="match status" value="1"/>
</dbReference>
<dbReference type="CDD" id="cd00593">
    <property type="entry name" value="RIBOc"/>
    <property type="match status" value="1"/>
</dbReference>
<evidence type="ECO:0000313" key="6">
    <source>
        <dbReference type="EMBL" id="KIM66355.1"/>
    </source>
</evidence>
<dbReference type="CDD" id="cd00048">
    <property type="entry name" value="DSRM_SF"/>
    <property type="match status" value="1"/>
</dbReference>
<dbReference type="EMBL" id="KN822018">
    <property type="protein sequence ID" value="KIM66355.1"/>
    <property type="molecule type" value="Genomic_DNA"/>
</dbReference>
<dbReference type="Gene3D" id="3.30.160.20">
    <property type="match status" value="1"/>
</dbReference>
<dbReference type="SMART" id="SM00535">
    <property type="entry name" value="RIBOc"/>
    <property type="match status" value="1"/>
</dbReference>
<name>A0A0C3E0M9_9AGAM</name>
<dbReference type="GO" id="GO:0004525">
    <property type="term" value="F:ribonuclease III activity"/>
    <property type="evidence" value="ECO:0007669"/>
    <property type="project" value="InterPro"/>
</dbReference>
<gene>
    <name evidence="6" type="ORF">SCLCIDRAFT_111143</name>
</gene>
<dbReference type="SUPFAM" id="SSF54768">
    <property type="entry name" value="dsRNA-binding domain-like"/>
    <property type="match status" value="1"/>
</dbReference>
<evidence type="ECO:0000259" key="4">
    <source>
        <dbReference type="PROSITE" id="PS50137"/>
    </source>
</evidence>
<dbReference type="PROSITE" id="PS50137">
    <property type="entry name" value="DS_RBD"/>
    <property type="match status" value="1"/>
</dbReference>
<evidence type="ECO:0000256" key="3">
    <source>
        <dbReference type="SAM" id="MobiDB-lite"/>
    </source>
</evidence>
<dbReference type="GO" id="GO:0003723">
    <property type="term" value="F:RNA binding"/>
    <property type="evidence" value="ECO:0007669"/>
    <property type="project" value="UniProtKB-UniRule"/>
</dbReference>
<accession>A0A0C3E0M9</accession>
<evidence type="ECO:0000256" key="2">
    <source>
        <dbReference type="PROSITE-ProRule" id="PRU00266"/>
    </source>
</evidence>
<feature type="domain" description="RNase III" evidence="5">
    <location>
        <begin position="41"/>
        <end position="152"/>
    </location>
</feature>
<reference evidence="6 7" key="1">
    <citation type="submission" date="2014-04" db="EMBL/GenBank/DDBJ databases">
        <authorList>
            <consortium name="DOE Joint Genome Institute"/>
            <person name="Kuo A."/>
            <person name="Kohler A."/>
            <person name="Nagy L.G."/>
            <person name="Floudas D."/>
            <person name="Copeland A."/>
            <person name="Barry K.W."/>
            <person name="Cichocki N."/>
            <person name="Veneault-Fourrey C."/>
            <person name="LaButti K."/>
            <person name="Lindquist E.A."/>
            <person name="Lipzen A."/>
            <person name="Lundell T."/>
            <person name="Morin E."/>
            <person name="Murat C."/>
            <person name="Sun H."/>
            <person name="Tunlid A."/>
            <person name="Henrissat B."/>
            <person name="Grigoriev I.V."/>
            <person name="Hibbett D.S."/>
            <person name="Martin F."/>
            <person name="Nordberg H.P."/>
            <person name="Cantor M.N."/>
            <person name="Hua S.X."/>
        </authorList>
    </citation>
    <scope>NUCLEOTIDE SEQUENCE [LARGE SCALE GENOMIC DNA]</scope>
    <source>
        <strain evidence="6 7">Foug A</strain>
    </source>
</reference>
<dbReference type="AlphaFoldDB" id="A0A0C3E0M9"/>
<keyword evidence="7" id="KW-1185">Reference proteome</keyword>
<feature type="region of interest" description="Disordered" evidence="3">
    <location>
        <begin position="1"/>
        <end position="24"/>
    </location>
</feature>
<organism evidence="6 7">
    <name type="scientific">Scleroderma citrinum Foug A</name>
    <dbReference type="NCBI Taxonomy" id="1036808"/>
    <lineage>
        <taxon>Eukaryota</taxon>
        <taxon>Fungi</taxon>
        <taxon>Dikarya</taxon>
        <taxon>Basidiomycota</taxon>
        <taxon>Agaricomycotina</taxon>
        <taxon>Agaricomycetes</taxon>
        <taxon>Agaricomycetidae</taxon>
        <taxon>Boletales</taxon>
        <taxon>Sclerodermatineae</taxon>
        <taxon>Sclerodermataceae</taxon>
        <taxon>Scleroderma</taxon>
    </lineage>
</organism>
<dbReference type="Gene3D" id="1.10.1520.10">
    <property type="entry name" value="Ribonuclease III domain"/>
    <property type="match status" value="1"/>
</dbReference>
<dbReference type="InParanoid" id="A0A0C3E0M9"/>
<dbReference type="Pfam" id="PF00636">
    <property type="entry name" value="Ribonuclease_3"/>
    <property type="match status" value="1"/>
</dbReference>
<feature type="region of interest" description="Disordered" evidence="3">
    <location>
        <begin position="227"/>
        <end position="256"/>
    </location>
</feature>
<dbReference type="InterPro" id="IPR036389">
    <property type="entry name" value="RNase_III_sf"/>
</dbReference>
<evidence type="ECO:0008006" key="8">
    <source>
        <dbReference type="Google" id="ProtNLM"/>
    </source>
</evidence>
<reference evidence="7" key="2">
    <citation type="submission" date="2015-01" db="EMBL/GenBank/DDBJ databases">
        <title>Evolutionary Origins and Diversification of the Mycorrhizal Mutualists.</title>
        <authorList>
            <consortium name="DOE Joint Genome Institute"/>
            <consortium name="Mycorrhizal Genomics Consortium"/>
            <person name="Kohler A."/>
            <person name="Kuo A."/>
            <person name="Nagy L.G."/>
            <person name="Floudas D."/>
            <person name="Copeland A."/>
            <person name="Barry K.W."/>
            <person name="Cichocki N."/>
            <person name="Veneault-Fourrey C."/>
            <person name="LaButti K."/>
            <person name="Lindquist E.A."/>
            <person name="Lipzen A."/>
            <person name="Lundell T."/>
            <person name="Morin E."/>
            <person name="Murat C."/>
            <person name="Riley R."/>
            <person name="Ohm R."/>
            <person name="Sun H."/>
            <person name="Tunlid A."/>
            <person name="Henrissat B."/>
            <person name="Grigoriev I.V."/>
            <person name="Hibbett D.S."/>
            <person name="Martin F."/>
        </authorList>
    </citation>
    <scope>NUCLEOTIDE SEQUENCE [LARGE SCALE GENOMIC DNA]</scope>
    <source>
        <strain evidence="7">Foug A</strain>
    </source>
</reference>
<dbReference type="STRING" id="1036808.A0A0C3E0M9"/>
<feature type="compositionally biased region" description="Pro residues" evidence="3">
    <location>
        <begin position="235"/>
        <end position="249"/>
    </location>
</feature>
<dbReference type="OrthoDB" id="2392202at2759"/>
<dbReference type="Proteomes" id="UP000053989">
    <property type="component" value="Unassembled WGS sequence"/>
</dbReference>
<dbReference type="InterPro" id="IPR000999">
    <property type="entry name" value="RNase_III_dom"/>
</dbReference>
<evidence type="ECO:0000259" key="5">
    <source>
        <dbReference type="PROSITE" id="PS50142"/>
    </source>
</evidence>
<keyword evidence="1 2" id="KW-0694">RNA-binding</keyword>
<proteinExistence type="predicted"/>
<sequence length="339" mass="37883">METDMSPEPSVSYSSRKRHRSITFDPPNPVNWPDLPKLSSKIILDVFTHASLRLACHATYQDNERLSVLGYHILEMITTQLLFCRKPKLRKETIEAQRKALLSNENIDIWSKLYCLRGELRYDPAFQSLVEEPEQGRLLFLAYLAAVFEERGLGDVQKWIGALLRLTTDAFEEFHSIELGPDEFEEQAGKRVKVEEPAQGASALPMKFIPPAKTPFEFAMKHYNPYTNQPAQPLSAPPPLPPQPPPPQPLSSFASNPLAPAQPHLAFLPLFNQTASQRGLSVEYPATFIGPSHAGKWNVTCIVNGIERGKGSGASKQLAKEQAARSAYFAMGWAPRAYS</sequence>
<evidence type="ECO:0000256" key="1">
    <source>
        <dbReference type="ARBA" id="ARBA00022884"/>
    </source>
</evidence>